<dbReference type="EMBL" id="AZHC01000005">
    <property type="protein sequence ID" value="OAA47605.1"/>
    <property type="molecule type" value="Genomic_DNA"/>
</dbReference>
<accession>A0A167H8C2</accession>
<feature type="compositionally biased region" description="Polar residues" evidence="1">
    <location>
        <begin position="332"/>
        <end position="343"/>
    </location>
</feature>
<dbReference type="Proteomes" id="UP000243498">
    <property type="component" value="Unassembled WGS sequence"/>
</dbReference>
<feature type="compositionally biased region" description="Pro residues" evidence="1">
    <location>
        <begin position="139"/>
        <end position="155"/>
    </location>
</feature>
<feature type="region of interest" description="Disordered" evidence="1">
    <location>
        <begin position="220"/>
        <end position="343"/>
    </location>
</feature>
<feature type="region of interest" description="Disordered" evidence="1">
    <location>
        <begin position="362"/>
        <end position="388"/>
    </location>
</feature>
<evidence type="ECO:0000256" key="1">
    <source>
        <dbReference type="SAM" id="MobiDB-lite"/>
    </source>
</evidence>
<organism evidence="2 3">
    <name type="scientific">Metarhizium rileyi (strain RCEF 4871)</name>
    <name type="common">Nomuraea rileyi</name>
    <dbReference type="NCBI Taxonomy" id="1649241"/>
    <lineage>
        <taxon>Eukaryota</taxon>
        <taxon>Fungi</taxon>
        <taxon>Dikarya</taxon>
        <taxon>Ascomycota</taxon>
        <taxon>Pezizomycotina</taxon>
        <taxon>Sordariomycetes</taxon>
        <taxon>Hypocreomycetidae</taxon>
        <taxon>Hypocreales</taxon>
        <taxon>Clavicipitaceae</taxon>
        <taxon>Metarhizium</taxon>
    </lineage>
</organism>
<evidence type="ECO:0000313" key="2">
    <source>
        <dbReference type="EMBL" id="OAA47605.1"/>
    </source>
</evidence>
<feature type="compositionally biased region" description="Polar residues" evidence="1">
    <location>
        <begin position="165"/>
        <end position="174"/>
    </location>
</feature>
<protein>
    <submittedName>
        <fullName evidence="2">Src-domain containing protein</fullName>
    </submittedName>
</protein>
<feature type="compositionally biased region" description="Basic and acidic residues" evidence="1">
    <location>
        <begin position="307"/>
        <end position="317"/>
    </location>
</feature>
<feature type="region of interest" description="Disordered" evidence="1">
    <location>
        <begin position="133"/>
        <end position="174"/>
    </location>
</feature>
<dbReference type="InterPro" id="IPR036028">
    <property type="entry name" value="SH3-like_dom_sf"/>
</dbReference>
<dbReference type="Gene3D" id="2.30.30.40">
    <property type="entry name" value="SH3 Domains"/>
    <property type="match status" value="1"/>
</dbReference>
<feature type="compositionally biased region" description="Polar residues" evidence="1">
    <location>
        <begin position="852"/>
        <end position="862"/>
    </location>
</feature>
<feature type="compositionally biased region" description="Polar residues" evidence="1">
    <location>
        <begin position="282"/>
        <end position="303"/>
    </location>
</feature>
<proteinExistence type="predicted"/>
<name>A0A167H8C2_METRR</name>
<feature type="compositionally biased region" description="Low complexity" evidence="1">
    <location>
        <begin position="318"/>
        <end position="331"/>
    </location>
</feature>
<comment type="caution">
    <text evidence="2">The sequence shown here is derived from an EMBL/GenBank/DDBJ whole genome shotgun (WGS) entry which is preliminary data.</text>
</comment>
<sequence>MDDVEELVIKPFREAVEKGKLAVANAADSPDKLKEAQRLVKVGERRLDRIQRTSKKLHNEYSSSFVTALKGNGEITKLRSKLSSLVWDFDDFVDADTFEASKFKELRDLILEVAPAVYDILITMKLDVPNPYISQLSPPSSPQPSPCSPMQPTPQHPFGLGFNQGPGSVSGSQSDASYLAESLTVEDATTQFRTLMARRQLFSTHGHGQEPGLVIQGQDMPAEQPASEPPRPPSFDPWDTQIAPYAPYPPCSDDGRAENYSPIDRRPTVARAESPVDPAISPMSSDNRRVSSNAQRSSGSITGVSELDFHSQDEYRHSGSSMFSTSTAATSHGTRSRSYTLSPTIPEEEPVLARPSNPIQVPQLQVRPPVPPVPLEHQKPWEDPPTSRVDDMDRQYLIRQPQGQPPNVPLPTPPSRHRIAHETGHTVNFRSPTPKSHELAPRITDGDDYPGLIPVETEHSPEPAQVSLSQKDCAIGPGSTFYLYKGFCDGAKEVVQGNIGVRKTKKPGLSGAVTVARCTGCLFELDFSQIEVDVNKENKGNFYKSGINYRLRFLQKSHLPAKRVDDVLYACVFCIAARRTLDESDATVFTTTKALFNHLSHHPRPLPEVPGIAVVEGDDIPAKLRNDYDVWFRNPPTAHPALLSLSAVAGKATGVTKDHSRRLYGQRLLFDRSPALEVCHGAKLTGIDWPEKYSGEWIFAWHDGIHASLPADIVKLDAPSSEEIRMVGSSLIRAKARWKFVQREKGKDKSIWLKFDKNEAITNISYSSADHWCWSGTNAKGKWGIFPMTFLEPSTIQELTTEGADRALTLSNEKNKSSSMLAKFTVRRPSGRPASIAESTSSRETLGGFSSLRFSRSTRGTG</sequence>
<dbReference type="AlphaFoldDB" id="A0A167H8C2"/>
<dbReference type="STRING" id="1081105.A0A167H8C2"/>
<feature type="region of interest" description="Disordered" evidence="1">
    <location>
        <begin position="827"/>
        <end position="862"/>
    </location>
</feature>
<evidence type="ECO:0000313" key="3">
    <source>
        <dbReference type="Proteomes" id="UP000243498"/>
    </source>
</evidence>
<dbReference type="OrthoDB" id="5243589at2759"/>
<reference evidence="2 3" key="1">
    <citation type="journal article" date="2016" name="Genome Biol. Evol.">
        <title>Divergent and convergent evolution of fungal pathogenicity.</title>
        <authorList>
            <person name="Shang Y."/>
            <person name="Xiao G."/>
            <person name="Zheng P."/>
            <person name="Cen K."/>
            <person name="Zhan S."/>
            <person name="Wang C."/>
        </authorList>
    </citation>
    <scope>NUCLEOTIDE SEQUENCE [LARGE SCALE GENOMIC DNA]</scope>
    <source>
        <strain evidence="2 3">RCEF 4871</strain>
    </source>
</reference>
<gene>
    <name evidence="2" type="ORF">NOR_02095</name>
</gene>
<dbReference type="SUPFAM" id="SSF50044">
    <property type="entry name" value="SH3-domain"/>
    <property type="match status" value="1"/>
</dbReference>
<feature type="compositionally biased region" description="Basic and acidic residues" evidence="1">
    <location>
        <begin position="253"/>
        <end position="267"/>
    </location>
</feature>
<keyword evidence="3" id="KW-1185">Reference proteome</keyword>
<dbReference type="OMA" id="WSGTNAK"/>